<dbReference type="NCBIfam" id="TIGR02999">
    <property type="entry name" value="Sig-70_X6"/>
    <property type="match status" value="1"/>
</dbReference>
<dbReference type="Gene3D" id="1.10.10.10">
    <property type="entry name" value="Winged helix-like DNA-binding domain superfamily/Winged helix DNA-binding domain"/>
    <property type="match status" value="1"/>
</dbReference>
<protein>
    <submittedName>
        <fullName evidence="5">Sigma-70 family RNA polymerase sigma factor</fullName>
    </submittedName>
</protein>
<dbReference type="InterPro" id="IPR011517">
    <property type="entry name" value="RNA_pol_sigma70_ECF-like"/>
</dbReference>
<dbReference type="GO" id="GO:0006352">
    <property type="term" value="P:DNA-templated transcription initiation"/>
    <property type="evidence" value="ECO:0007669"/>
    <property type="project" value="InterPro"/>
</dbReference>
<dbReference type="InterPro" id="IPR014284">
    <property type="entry name" value="RNA_pol_sigma-70_dom"/>
</dbReference>
<evidence type="ECO:0000256" key="2">
    <source>
        <dbReference type="ARBA" id="ARBA00023082"/>
    </source>
</evidence>
<organism evidence="5 6">
    <name type="scientific">Nannocystis pusilla</name>
    <dbReference type="NCBI Taxonomy" id="889268"/>
    <lineage>
        <taxon>Bacteria</taxon>
        <taxon>Pseudomonadati</taxon>
        <taxon>Myxococcota</taxon>
        <taxon>Polyangia</taxon>
        <taxon>Nannocystales</taxon>
        <taxon>Nannocystaceae</taxon>
        <taxon>Nannocystis</taxon>
    </lineage>
</organism>
<feature type="domain" description="RNA polymerase sigma-70 ECF-like HTH" evidence="4">
    <location>
        <begin position="9"/>
        <end position="187"/>
    </location>
</feature>
<dbReference type="EMBL" id="JAPNKE010000002">
    <property type="protein sequence ID" value="MCY1009637.1"/>
    <property type="molecule type" value="Genomic_DNA"/>
</dbReference>
<dbReference type="InterPro" id="IPR013324">
    <property type="entry name" value="RNA_pol_sigma_r3/r4-like"/>
</dbReference>
<accession>A0A9X3ET32</accession>
<proteinExistence type="predicted"/>
<keyword evidence="1" id="KW-0805">Transcription regulation</keyword>
<dbReference type="PANTHER" id="PTHR43133">
    <property type="entry name" value="RNA POLYMERASE ECF-TYPE SIGMA FACTO"/>
    <property type="match status" value="1"/>
</dbReference>
<keyword evidence="2" id="KW-0731">Sigma factor</keyword>
<evidence type="ECO:0000256" key="1">
    <source>
        <dbReference type="ARBA" id="ARBA00023015"/>
    </source>
</evidence>
<dbReference type="GO" id="GO:0016987">
    <property type="term" value="F:sigma factor activity"/>
    <property type="evidence" value="ECO:0007669"/>
    <property type="project" value="UniProtKB-KW"/>
</dbReference>
<keyword evidence="6" id="KW-1185">Reference proteome</keyword>
<dbReference type="Proteomes" id="UP001150924">
    <property type="component" value="Unassembled WGS sequence"/>
</dbReference>
<dbReference type="InterPro" id="IPR053812">
    <property type="entry name" value="HTH_Sigma70_ECF-like"/>
</dbReference>
<dbReference type="PANTHER" id="PTHR43133:SF39">
    <property type="entry name" value="SIMILAR TO RNA POLYMERASE SIGMA-E FACTOR"/>
    <property type="match status" value="1"/>
</dbReference>
<sequence>MADHESSVDVTGLLKAWSSGEARAREALIVVVYGQLRSIARRQLRGERMHHTLQPTAVVHEAYARLMAHDRIEWQDRRHFFAVVSQAMRRVLVDHARARLAGKRDGGTLTGWDDVETEVGIVRAPELLAIDDALTRLGAIDPPKAQLVQLRFFGGLSLEETAELLGCSRATVVRDWRMARAWLFRELGR</sequence>
<dbReference type="SUPFAM" id="SSF88659">
    <property type="entry name" value="Sigma3 and sigma4 domains of RNA polymerase sigma factors"/>
    <property type="match status" value="1"/>
</dbReference>
<dbReference type="NCBIfam" id="TIGR02937">
    <property type="entry name" value="sigma70-ECF"/>
    <property type="match status" value="1"/>
</dbReference>
<evidence type="ECO:0000259" key="4">
    <source>
        <dbReference type="Pfam" id="PF07638"/>
    </source>
</evidence>
<evidence type="ECO:0000313" key="6">
    <source>
        <dbReference type="Proteomes" id="UP001150924"/>
    </source>
</evidence>
<comment type="caution">
    <text evidence="5">The sequence shown here is derived from an EMBL/GenBank/DDBJ whole genome shotgun (WGS) entry which is preliminary data.</text>
</comment>
<dbReference type="RefSeq" id="WP_267772301.1">
    <property type="nucleotide sequence ID" value="NZ_JAPNKE010000002.1"/>
</dbReference>
<evidence type="ECO:0000256" key="3">
    <source>
        <dbReference type="ARBA" id="ARBA00023163"/>
    </source>
</evidence>
<keyword evidence="3" id="KW-0804">Transcription</keyword>
<reference evidence="5" key="1">
    <citation type="submission" date="2022-11" db="EMBL/GenBank/DDBJ databases">
        <title>Minimal conservation of predation-associated metabolite biosynthetic gene clusters underscores biosynthetic potential of Myxococcota including descriptions for ten novel species: Archangium lansinium sp. nov., Myxococcus landrumus sp. nov., Nannocystis bai.</title>
        <authorList>
            <person name="Ahearne A."/>
            <person name="Stevens C."/>
            <person name="Phillips K."/>
        </authorList>
    </citation>
    <scope>NUCLEOTIDE SEQUENCE</scope>
    <source>
        <strain evidence="5">Na p29</strain>
    </source>
</reference>
<name>A0A9X3ET32_9BACT</name>
<dbReference type="AlphaFoldDB" id="A0A9X3ET32"/>
<dbReference type="InterPro" id="IPR036388">
    <property type="entry name" value="WH-like_DNA-bd_sf"/>
</dbReference>
<evidence type="ECO:0000313" key="5">
    <source>
        <dbReference type="EMBL" id="MCY1009637.1"/>
    </source>
</evidence>
<dbReference type="InterPro" id="IPR039425">
    <property type="entry name" value="RNA_pol_sigma-70-like"/>
</dbReference>
<dbReference type="Pfam" id="PF07638">
    <property type="entry name" value="Sigma70_ECF"/>
    <property type="match status" value="1"/>
</dbReference>
<gene>
    <name evidence="5" type="ORF">OV079_29550</name>
</gene>